<dbReference type="GO" id="GO:0030020">
    <property type="term" value="F:extracellular matrix structural constituent conferring tensile strength"/>
    <property type="evidence" value="ECO:0007669"/>
    <property type="project" value="TreeGrafter"/>
</dbReference>
<dbReference type="Proteomes" id="UP001333110">
    <property type="component" value="Unassembled WGS sequence"/>
</dbReference>
<dbReference type="Pfam" id="PF00092">
    <property type="entry name" value="VWA"/>
    <property type="match status" value="2"/>
</dbReference>
<gene>
    <name evidence="2" type="ORF">QYF61_015704</name>
</gene>
<evidence type="ECO:0000313" key="2">
    <source>
        <dbReference type="EMBL" id="KAK4827257.1"/>
    </source>
</evidence>
<dbReference type="PROSITE" id="PS50234">
    <property type="entry name" value="VWFA"/>
    <property type="match status" value="1"/>
</dbReference>
<organism evidence="2 3">
    <name type="scientific">Mycteria americana</name>
    <name type="common">Wood stork</name>
    <dbReference type="NCBI Taxonomy" id="33587"/>
    <lineage>
        <taxon>Eukaryota</taxon>
        <taxon>Metazoa</taxon>
        <taxon>Chordata</taxon>
        <taxon>Craniata</taxon>
        <taxon>Vertebrata</taxon>
        <taxon>Euteleostomi</taxon>
        <taxon>Archelosauria</taxon>
        <taxon>Archosauria</taxon>
        <taxon>Dinosauria</taxon>
        <taxon>Saurischia</taxon>
        <taxon>Theropoda</taxon>
        <taxon>Coelurosauria</taxon>
        <taxon>Aves</taxon>
        <taxon>Neognathae</taxon>
        <taxon>Neoaves</taxon>
        <taxon>Aequornithes</taxon>
        <taxon>Ciconiiformes</taxon>
        <taxon>Ciconiidae</taxon>
        <taxon>Mycteria</taxon>
    </lineage>
</organism>
<protein>
    <recommendedName>
        <fullName evidence="1">VWFA domain-containing protein</fullName>
    </recommendedName>
</protein>
<dbReference type="InterPro" id="IPR036465">
    <property type="entry name" value="vWFA_dom_sf"/>
</dbReference>
<dbReference type="PANTHER" id="PTHR22588">
    <property type="entry name" value="VWFA DOMAIN-CONTAINING PROTEIN"/>
    <property type="match status" value="1"/>
</dbReference>
<comment type="caution">
    <text evidence="2">The sequence shown here is derived from an EMBL/GenBank/DDBJ whole genome shotgun (WGS) entry which is preliminary data.</text>
</comment>
<evidence type="ECO:0000313" key="3">
    <source>
        <dbReference type="Proteomes" id="UP001333110"/>
    </source>
</evidence>
<dbReference type="EMBL" id="JAUNZN010000002">
    <property type="protein sequence ID" value="KAK4827257.1"/>
    <property type="molecule type" value="Genomic_DNA"/>
</dbReference>
<feature type="domain" description="VWFA" evidence="1">
    <location>
        <begin position="83"/>
        <end position="139"/>
    </location>
</feature>
<evidence type="ECO:0000259" key="1">
    <source>
        <dbReference type="PROSITE" id="PS50234"/>
    </source>
</evidence>
<name>A0AAN7P5X1_MYCAM</name>
<sequence>MELSSLPYVKNFMIRMIESLPIGPNQFRLVLAQCSDDLSTEFMLDIYRRKGPMITDDIIQVNISDLINIPDYNDIAVQEDTTDIVLLLPGQQDTENYTFPYVKDFISKLIYDLPLESNQYHLALVQYNDDVHEEFELDT</sequence>
<dbReference type="SUPFAM" id="SSF53300">
    <property type="entry name" value="vWA-like"/>
    <property type="match status" value="2"/>
</dbReference>
<accession>A0AAN7P5X1</accession>
<dbReference type="AlphaFoldDB" id="A0AAN7P5X1"/>
<keyword evidence="3" id="KW-1185">Reference proteome</keyword>
<dbReference type="InterPro" id="IPR002035">
    <property type="entry name" value="VWF_A"/>
</dbReference>
<dbReference type="PANTHER" id="PTHR22588:SF5">
    <property type="entry name" value="COLLAGEN ALPHA-6(VI) CHAIN"/>
    <property type="match status" value="1"/>
</dbReference>
<reference evidence="2 3" key="1">
    <citation type="journal article" date="2023" name="J. Hered.">
        <title>Chromosome-level genome of the wood stork (Mycteria americana) provides insight into avian chromosome evolution.</title>
        <authorList>
            <person name="Flamio R. Jr."/>
            <person name="Ramstad K.M."/>
        </authorList>
    </citation>
    <scope>NUCLEOTIDE SEQUENCE [LARGE SCALE GENOMIC DNA]</scope>
    <source>
        <strain evidence="2">JAX WOST 10</strain>
    </source>
</reference>
<proteinExistence type="predicted"/>
<dbReference type="Gene3D" id="3.40.50.410">
    <property type="entry name" value="von Willebrand factor, type A domain"/>
    <property type="match status" value="1"/>
</dbReference>
<dbReference type="InterPro" id="IPR052229">
    <property type="entry name" value="Collagen-VI/PIF"/>
</dbReference>